<feature type="compositionally biased region" description="Polar residues" evidence="1">
    <location>
        <begin position="34"/>
        <end position="43"/>
    </location>
</feature>
<dbReference type="EMBL" id="KV427621">
    <property type="protein sequence ID" value="KZT07125.1"/>
    <property type="molecule type" value="Genomic_DNA"/>
</dbReference>
<dbReference type="GeneID" id="63829543"/>
<dbReference type="Proteomes" id="UP000076871">
    <property type="component" value="Unassembled WGS sequence"/>
</dbReference>
<reference evidence="3 4" key="1">
    <citation type="journal article" date="2016" name="Mol. Biol. Evol.">
        <title>Comparative Genomics of Early-Diverging Mushroom-Forming Fungi Provides Insights into the Origins of Lignocellulose Decay Capabilities.</title>
        <authorList>
            <person name="Nagy L.G."/>
            <person name="Riley R."/>
            <person name="Tritt A."/>
            <person name="Adam C."/>
            <person name="Daum C."/>
            <person name="Floudas D."/>
            <person name="Sun H."/>
            <person name="Yadav J.S."/>
            <person name="Pangilinan J."/>
            <person name="Larsson K.H."/>
            <person name="Matsuura K."/>
            <person name="Barry K."/>
            <person name="Labutti K."/>
            <person name="Kuo R."/>
            <person name="Ohm R.A."/>
            <person name="Bhattacharya S.S."/>
            <person name="Shirouzu T."/>
            <person name="Yoshinaga Y."/>
            <person name="Martin F.M."/>
            <person name="Grigoriev I.V."/>
            <person name="Hibbett D.S."/>
        </authorList>
    </citation>
    <scope>NUCLEOTIDE SEQUENCE [LARGE SCALE GENOMIC DNA]</scope>
    <source>
        <strain evidence="3 4">93-53</strain>
    </source>
</reference>
<sequence>MPSAQRSGRTGTLELFGLIFIMQCYATRKESRPAEQTPSQSPSDDLLKHPTRSFTLPLGSRYVLSCTRLYHRTSPGGIFHFCIPKPAPPARASASGSIKRSHPQSRARSATDGRCWRRGFGARLPYMLLKTRELRVSPRLSALGGF</sequence>
<feature type="signal peptide" evidence="2">
    <location>
        <begin position="1"/>
        <end position="26"/>
    </location>
</feature>
<dbReference type="AlphaFoldDB" id="A0A165EIJ5"/>
<keyword evidence="4" id="KW-1185">Reference proteome</keyword>
<evidence type="ECO:0008006" key="5">
    <source>
        <dbReference type="Google" id="ProtNLM"/>
    </source>
</evidence>
<protein>
    <recommendedName>
        <fullName evidence="5">Secreted protein</fullName>
    </recommendedName>
</protein>
<keyword evidence="2" id="KW-0732">Signal</keyword>
<gene>
    <name evidence="3" type="ORF">LAESUDRAFT_758919</name>
</gene>
<accession>A0A165EIJ5</accession>
<evidence type="ECO:0000313" key="3">
    <source>
        <dbReference type="EMBL" id="KZT07125.1"/>
    </source>
</evidence>
<feature type="chain" id="PRO_5007857170" description="Secreted protein" evidence="2">
    <location>
        <begin position="27"/>
        <end position="146"/>
    </location>
</feature>
<feature type="region of interest" description="Disordered" evidence="1">
    <location>
        <begin position="88"/>
        <end position="112"/>
    </location>
</feature>
<evidence type="ECO:0000313" key="4">
    <source>
        <dbReference type="Proteomes" id="UP000076871"/>
    </source>
</evidence>
<proteinExistence type="predicted"/>
<dbReference type="InParanoid" id="A0A165EIJ5"/>
<dbReference type="RefSeq" id="XP_040764865.1">
    <property type="nucleotide sequence ID" value="XM_040912515.1"/>
</dbReference>
<name>A0A165EIJ5_9APHY</name>
<organism evidence="3 4">
    <name type="scientific">Laetiporus sulphureus 93-53</name>
    <dbReference type="NCBI Taxonomy" id="1314785"/>
    <lineage>
        <taxon>Eukaryota</taxon>
        <taxon>Fungi</taxon>
        <taxon>Dikarya</taxon>
        <taxon>Basidiomycota</taxon>
        <taxon>Agaricomycotina</taxon>
        <taxon>Agaricomycetes</taxon>
        <taxon>Polyporales</taxon>
        <taxon>Laetiporus</taxon>
    </lineage>
</organism>
<feature type="region of interest" description="Disordered" evidence="1">
    <location>
        <begin position="30"/>
        <end position="52"/>
    </location>
</feature>
<evidence type="ECO:0000256" key="2">
    <source>
        <dbReference type="SAM" id="SignalP"/>
    </source>
</evidence>
<evidence type="ECO:0000256" key="1">
    <source>
        <dbReference type="SAM" id="MobiDB-lite"/>
    </source>
</evidence>